<feature type="domain" description="GH26" evidence="7">
    <location>
        <begin position="24"/>
        <end position="319"/>
    </location>
</feature>
<proteinExistence type="inferred from homology"/>
<dbReference type="InterPro" id="IPR000772">
    <property type="entry name" value="Ricin_B_lectin"/>
</dbReference>
<feature type="active site" description="Nucleophile" evidence="4">
    <location>
        <position position="271"/>
    </location>
</feature>
<keyword evidence="9" id="KW-1185">Reference proteome</keyword>
<dbReference type="PANTHER" id="PTHR40079:SF4">
    <property type="entry name" value="GH26 DOMAIN-CONTAINING PROTEIN-RELATED"/>
    <property type="match status" value="1"/>
</dbReference>
<sequence length="616" mass="68652">MNLSRWRGLPLAMLCLMASALVQAGPFKSLDYLYSISGKQTVAGHHNREPNADPARWTDTIYVKTGKFPAMWSGDFLFQQDNIANRWTMINEAKRQWQNGALINIMWHACNPAKSQPCGWDSNGLLSRMSDWEWSQLLTNGTPINSRWKQMMDDISVYLQDLENNGVEVMFRPLHEMNQGMFWWGGRPGANGTRKLYQLTHDYLTRNKGLSNLIWVWDMQDFGTLVNDLNTYNPGSAYWDVAALDIYEGFATWKYNAMVNISGGKPIAIGETDKLPSPERLAAEPRWTFFMAWAELPFQVQNDATIQRTYYAGNVVTLDEMPGWDGPENPMDPNIAYRRPVTTSSTETGYAPANATDADGNTRWASAYTNSEWIYVDLGATYDLTRVKLAWEAAYASTYYVQVSDDASTWRTIWGTSGGDGGIDEISLEGRGRFVRVHGTQRATSYGYSLYEFEVYGTASDTRSLGLYPGTTYRISARHSGKLLDVAGGTGATSNGSNVQQWVGNGQTNQQWILVDAGDGYSTLVSVNSGKALDVADSSTTDGGNTQIWSSAGAANQQWRIENLGDGYYRLINRHSGKALDVEGGAGMIDDGANVQQWTPNGQTNQHWRFERVVAP</sequence>
<name>A0ABP7PBF8_9GAMM</name>
<comment type="similarity">
    <text evidence="1 4">Belongs to the glycosyl hydrolase 26 family.</text>
</comment>
<dbReference type="InterPro" id="IPR035992">
    <property type="entry name" value="Ricin_B-like_lectins"/>
</dbReference>
<dbReference type="RefSeq" id="WP_344806031.1">
    <property type="nucleotide sequence ID" value="NZ_BAABBO010000009.1"/>
</dbReference>
<dbReference type="Pfam" id="PF00754">
    <property type="entry name" value="F5_F8_type_C"/>
    <property type="match status" value="1"/>
</dbReference>
<evidence type="ECO:0000256" key="5">
    <source>
        <dbReference type="SAM" id="SignalP"/>
    </source>
</evidence>
<dbReference type="InterPro" id="IPR017853">
    <property type="entry name" value="GH"/>
</dbReference>
<comment type="caution">
    <text evidence="8">The sequence shown here is derived from an EMBL/GenBank/DDBJ whole genome shotgun (WGS) entry which is preliminary data.</text>
</comment>
<evidence type="ECO:0000313" key="8">
    <source>
        <dbReference type="EMBL" id="GAA3962878.1"/>
    </source>
</evidence>
<feature type="domain" description="F5/8 type C" evidence="6">
    <location>
        <begin position="324"/>
        <end position="458"/>
    </location>
</feature>
<dbReference type="PROSITE" id="PS50022">
    <property type="entry name" value="FA58C_3"/>
    <property type="match status" value="1"/>
</dbReference>
<dbReference type="InterPro" id="IPR000805">
    <property type="entry name" value="Glyco_hydro_26"/>
</dbReference>
<feature type="active site" description="Proton donor" evidence="4">
    <location>
        <position position="176"/>
    </location>
</feature>
<dbReference type="Proteomes" id="UP001501337">
    <property type="component" value="Unassembled WGS sequence"/>
</dbReference>
<dbReference type="SUPFAM" id="SSF51445">
    <property type="entry name" value="(Trans)glycosidases"/>
    <property type="match status" value="1"/>
</dbReference>
<organism evidence="8 9">
    <name type="scientific">Allohahella marinimesophila</name>
    <dbReference type="NCBI Taxonomy" id="1054972"/>
    <lineage>
        <taxon>Bacteria</taxon>
        <taxon>Pseudomonadati</taxon>
        <taxon>Pseudomonadota</taxon>
        <taxon>Gammaproteobacteria</taxon>
        <taxon>Oceanospirillales</taxon>
        <taxon>Hahellaceae</taxon>
        <taxon>Allohahella</taxon>
    </lineage>
</organism>
<accession>A0ABP7PBF8</accession>
<dbReference type="PRINTS" id="PR00739">
    <property type="entry name" value="GLHYDRLASE26"/>
</dbReference>
<dbReference type="InterPro" id="IPR008979">
    <property type="entry name" value="Galactose-bd-like_sf"/>
</dbReference>
<feature type="chain" id="PRO_5045709564" evidence="5">
    <location>
        <begin position="25"/>
        <end position="616"/>
    </location>
</feature>
<dbReference type="Pfam" id="PF14200">
    <property type="entry name" value="RicinB_lectin_2"/>
    <property type="match status" value="1"/>
</dbReference>
<dbReference type="SUPFAM" id="SSF49785">
    <property type="entry name" value="Galactose-binding domain-like"/>
    <property type="match status" value="1"/>
</dbReference>
<dbReference type="PANTHER" id="PTHR40079">
    <property type="entry name" value="MANNAN ENDO-1,4-BETA-MANNOSIDASE E-RELATED"/>
    <property type="match status" value="1"/>
</dbReference>
<reference evidence="9" key="1">
    <citation type="journal article" date="2019" name="Int. J. Syst. Evol. Microbiol.">
        <title>The Global Catalogue of Microorganisms (GCM) 10K type strain sequencing project: providing services to taxonomists for standard genome sequencing and annotation.</title>
        <authorList>
            <consortium name="The Broad Institute Genomics Platform"/>
            <consortium name="The Broad Institute Genome Sequencing Center for Infectious Disease"/>
            <person name="Wu L."/>
            <person name="Ma J."/>
        </authorList>
    </citation>
    <scope>NUCLEOTIDE SEQUENCE [LARGE SCALE GENOMIC DNA]</scope>
    <source>
        <strain evidence="9">JCM 17555</strain>
    </source>
</reference>
<keyword evidence="3 4" id="KW-0326">Glycosidase</keyword>
<dbReference type="SUPFAM" id="SSF50370">
    <property type="entry name" value="Ricin B-like lectins"/>
    <property type="match status" value="1"/>
</dbReference>
<evidence type="ECO:0000259" key="7">
    <source>
        <dbReference type="PROSITE" id="PS51764"/>
    </source>
</evidence>
<evidence type="ECO:0000256" key="2">
    <source>
        <dbReference type="ARBA" id="ARBA00022801"/>
    </source>
</evidence>
<dbReference type="Gene3D" id="2.80.10.50">
    <property type="match status" value="3"/>
</dbReference>
<evidence type="ECO:0000256" key="1">
    <source>
        <dbReference type="ARBA" id="ARBA00007754"/>
    </source>
</evidence>
<dbReference type="InterPro" id="IPR022790">
    <property type="entry name" value="GH26_dom"/>
</dbReference>
<dbReference type="Pfam" id="PF02156">
    <property type="entry name" value="Glyco_hydro_26"/>
    <property type="match status" value="1"/>
</dbReference>
<keyword evidence="5" id="KW-0732">Signal</keyword>
<keyword evidence="2 4" id="KW-0378">Hydrolase</keyword>
<dbReference type="InterPro" id="IPR000421">
    <property type="entry name" value="FA58C"/>
</dbReference>
<dbReference type="PROSITE" id="PS51764">
    <property type="entry name" value="GH26"/>
    <property type="match status" value="1"/>
</dbReference>
<dbReference type="Gene3D" id="2.60.120.260">
    <property type="entry name" value="Galactose-binding domain-like"/>
    <property type="match status" value="1"/>
</dbReference>
<dbReference type="EMBL" id="BAABBO010000009">
    <property type="protein sequence ID" value="GAA3962878.1"/>
    <property type="molecule type" value="Genomic_DNA"/>
</dbReference>
<evidence type="ECO:0000313" key="9">
    <source>
        <dbReference type="Proteomes" id="UP001501337"/>
    </source>
</evidence>
<gene>
    <name evidence="8" type="ORF">GCM10022278_20960</name>
</gene>
<dbReference type="PROSITE" id="PS50231">
    <property type="entry name" value="RICIN_B_LECTIN"/>
    <property type="match status" value="1"/>
</dbReference>
<feature type="signal peptide" evidence="5">
    <location>
        <begin position="1"/>
        <end position="24"/>
    </location>
</feature>
<dbReference type="SMART" id="SM00458">
    <property type="entry name" value="RICIN"/>
    <property type="match status" value="1"/>
</dbReference>
<protein>
    <submittedName>
        <fullName evidence="8">Uncharacterized protein</fullName>
    </submittedName>
</protein>
<evidence type="ECO:0000259" key="6">
    <source>
        <dbReference type="PROSITE" id="PS50022"/>
    </source>
</evidence>
<dbReference type="Gene3D" id="3.20.20.80">
    <property type="entry name" value="Glycosidases"/>
    <property type="match status" value="1"/>
</dbReference>
<evidence type="ECO:0000256" key="3">
    <source>
        <dbReference type="ARBA" id="ARBA00023295"/>
    </source>
</evidence>
<evidence type="ECO:0000256" key="4">
    <source>
        <dbReference type="PROSITE-ProRule" id="PRU01100"/>
    </source>
</evidence>
<dbReference type="CDD" id="cd00161">
    <property type="entry name" value="beta-trefoil_Ricin-like"/>
    <property type="match status" value="1"/>
</dbReference>